<dbReference type="InterPro" id="IPR011333">
    <property type="entry name" value="SKP1/BTB/POZ_sf"/>
</dbReference>
<organism evidence="4 5">
    <name type="scientific">Anaeramoeba flamelloides</name>
    <dbReference type="NCBI Taxonomy" id="1746091"/>
    <lineage>
        <taxon>Eukaryota</taxon>
        <taxon>Metamonada</taxon>
        <taxon>Anaeramoebidae</taxon>
        <taxon>Anaeramoeba</taxon>
    </lineage>
</organism>
<dbReference type="PANTHER" id="PTHR22870">
    <property type="entry name" value="REGULATOR OF CHROMOSOME CONDENSATION"/>
    <property type="match status" value="1"/>
</dbReference>
<feature type="repeat" description="RCC1" evidence="2">
    <location>
        <begin position="1310"/>
        <end position="1363"/>
    </location>
</feature>
<dbReference type="CDD" id="cd18186">
    <property type="entry name" value="BTB_POZ_ZBTB_KLHL-like"/>
    <property type="match status" value="1"/>
</dbReference>
<feature type="repeat" description="RCC1" evidence="2">
    <location>
        <begin position="562"/>
        <end position="611"/>
    </location>
</feature>
<evidence type="ECO:0000256" key="1">
    <source>
        <dbReference type="ARBA" id="ARBA00022737"/>
    </source>
</evidence>
<dbReference type="Gene3D" id="3.30.710.10">
    <property type="entry name" value="Potassium Channel Kv1.1, Chain A"/>
    <property type="match status" value="1"/>
</dbReference>
<dbReference type="InterPro" id="IPR051210">
    <property type="entry name" value="Ub_ligase/GEF_domain"/>
</dbReference>
<feature type="domain" description="BTB" evidence="3">
    <location>
        <begin position="1494"/>
        <end position="1559"/>
    </location>
</feature>
<evidence type="ECO:0000259" key="3">
    <source>
        <dbReference type="PROSITE" id="PS50097"/>
    </source>
</evidence>
<dbReference type="SUPFAM" id="SSF54695">
    <property type="entry name" value="POZ domain"/>
    <property type="match status" value="1"/>
</dbReference>
<keyword evidence="1" id="KW-0677">Repeat</keyword>
<dbReference type="InterPro" id="IPR000408">
    <property type="entry name" value="Reg_chr_condens"/>
</dbReference>
<feature type="repeat" description="RCC1" evidence="2">
    <location>
        <begin position="1204"/>
        <end position="1255"/>
    </location>
</feature>
<feature type="repeat" description="RCC1" evidence="2">
    <location>
        <begin position="915"/>
        <end position="964"/>
    </location>
</feature>
<dbReference type="PRINTS" id="PR00633">
    <property type="entry name" value="RCCNDNSATION"/>
</dbReference>
<dbReference type="EMBL" id="JANTQA010000047">
    <property type="protein sequence ID" value="KAJ3433544.1"/>
    <property type="molecule type" value="Genomic_DNA"/>
</dbReference>
<feature type="repeat" description="RCC1" evidence="2">
    <location>
        <begin position="1043"/>
        <end position="1098"/>
    </location>
</feature>
<feature type="repeat" description="RCC1" evidence="2">
    <location>
        <begin position="159"/>
        <end position="210"/>
    </location>
</feature>
<evidence type="ECO:0000313" key="4">
    <source>
        <dbReference type="EMBL" id="KAJ3433544.1"/>
    </source>
</evidence>
<sequence length="1590" mass="176670">MNFSYSCGQNVDGELAVGKKGEVFNLTPLQGYESKKIRSIASGFQRTIIVDIDGKITGYGNFSDLQFNKPVKKAVAGFHPCALVTFDDEVYFSERGKKLVLLSKPQGTTVVEIVPGLFAVYILYSNGDLYEKDSKIHSNVTRVFSGNYASNYFFIDNSGRLFASGKNENGQLGIGKVCKTVTKTELTEFRNQQIIHISCGYQHSCMILSDNNGVGKVYGVGNNQYSGLGGSGNTSKFQLISTLADFDAMFASVGCFHNIVLMKDYSVWGWGNNVYGQLGIGSKTSYKTPIQIHTEIFSNNEPRIVHCGPFNTFVYSKSSELQEETKKVTLQIKPPTSSIITNIPTENKTFCFCCGQNEQGELGSTENKNQTSLIQVKAFQGVPVQSLASGFKRTIIVDIDGKITGYGNFSDLQFNKPVKKAVAGFHPCALVTFDDQVYFSARGENPVLLSKPQGTTVVEIVPSLLTVYILYSNGDLYEKGSKIHSNVTRVFSGNYASNYFFIDNSGSLFASGKNENGQLGIGKVCKTVTKTELTEFRNQQIIHISCGYQHSCMILSDNNGVGKVYGVGNNQYSGLGGSGNSSKFQLIPTLADFDAMFIDIGCFHTIVLMKDYSVWGWGNNAYGQLGELKFTTIGQPTLLNLPPLGKNEPKIIHCGCFNTFFMSDRQSFNNNITFGGNQQKIENQQDEKKNPIQVDNLENKNIFSYSCGQNVDGELAVGKKGEVFNLTPLQGYESKKIRSIASGFQRTIIVDIDGKITGYGKFSDLQFNKPVKKAVAGFHPCALVTFDDEVYFSERGNNLVLLSKPQGTTVVEIVPGLFTVYILYSNGDLYEKDSKIHSNVTRVFSGNYASNYFFIDNSGRLFASGKNENGQLGIGKVCKTVTKTELTEFRNQQIIHISCGYQHSCMILSDNNGVGKVYGVGNNQYSGLGGSGNSSKFQLIPTLADFNAMFIDIGCFHTIVLMKDYSVWGWGNNAYGQLNTRVSTLFAYPTKLNLTPLSPQQRTKIHCGSFNTFVYSPIDVIEEMNKKPIDDKPIEVEELQINNEIFVYSCGQNVNGELAIEKKNQKLNPNLIQLPAFRNKKIQSIASGFERSIIVDIDGKITGYGNFSDLQFDKPVKKAVAGFYPCALVTFDDQVYFSVKGENPVLLSKPQGTTVVEIVPGLFTVYILYSNGDLYEKGSKIHSNVTRVFSGNYASNYFFIDNSGSLFASGKNDNGQLGIGKVCKTVTKTELTEFRNQQIIHISCGYQHSCMILSDNNGVGKVYGVGNNQYSGLGGSGNTSKFQLISTLADFNAMFIDIGCFHTIVLMKDYSVWGWGNNAYGQLGIGSSTTYEQPIQLFQTPLESNQPRKIHCGCFNTFIYSPNDEIFKSAQNETVMQLEPFQEDFLSLFEKQENCDTQAILIDSTTIKFHSILVIARTGKEGQNFAKVLSQYNNTQANIILVWIYTGFSQEKDQNVINLINDFCEKLNLNYAEKEGYSGLLNDIQNLYYNEASKDMIWCVENKEIPVHKIILQARSKLFQKIILKDPNENYLTYNSQKSYQSMFTLIQYFYTDVLDPKTSKSVLSELENINYFLLNPKSTLQNQISNLKK</sequence>
<name>A0AAV7YVK6_9EUKA</name>
<dbReference type="Proteomes" id="UP001146793">
    <property type="component" value="Unassembled WGS sequence"/>
</dbReference>
<dbReference type="Gene3D" id="2.130.10.30">
    <property type="entry name" value="Regulator of chromosome condensation 1/beta-lactamase-inhibitor protein II"/>
    <property type="match status" value="7"/>
</dbReference>
<feature type="repeat" description="RCC1" evidence="2">
    <location>
        <begin position="859"/>
        <end position="910"/>
    </location>
</feature>
<dbReference type="SUPFAM" id="SSF50985">
    <property type="entry name" value="RCC1/BLIP-II"/>
    <property type="match status" value="4"/>
</dbReference>
<accession>A0AAV7YVK6</accession>
<evidence type="ECO:0000313" key="5">
    <source>
        <dbReference type="Proteomes" id="UP001146793"/>
    </source>
</evidence>
<dbReference type="PROSITE" id="PS50012">
    <property type="entry name" value="RCC1_3"/>
    <property type="match status" value="9"/>
</dbReference>
<feature type="repeat" description="RCC1" evidence="2">
    <location>
        <begin position="265"/>
        <end position="318"/>
    </location>
</feature>
<gene>
    <name evidence="4" type="ORF">M0812_22505</name>
</gene>
<feature type="repeat" description="RCC1" evidence="2">
    <location>
        <begin position="506"/>
        <end position="557"/>
    </location>
</feature>
<proteinExistence type="predicted"/>
<dbReference type="PANTHER" id="PTHR22870:SF466">
    <property type="entry name" value="ANKYRIN REPEAT-CONTAINING PROTEIN"/>
    <property type="match status" value="1"/>
</dbReference>
<dbReference type="Pfam" id="PF00415">
    <property type="entry name" value="RCC1"/>
    <property type="match status" value="6"/>
</dbReference>
<protein>
    <recommendedName>
        <fullName evidence="3">BTB domain-containing protein</fullName>
    </recommendedName>
</protein>
<reference evidence="4" key="1">
    <citation type="submission" date="2022-08" db="EMBL/GenBank/DDBJ databases">
        <title>Novel sulphate-reducing endosymbionts in the free-living metamonad Anaeramoeba.</title>
        <authorList>
            <person name="Jerlstrom-Hultqvist J."/>
            <person name="Cepicka I."/>
            <person name="Gallot-Lavallee L."/>
            <person name="Salas-Leiva D."/>
            <person name="Curtis B.A."/>
            <person name="Zahonova K."/>
            <person name="Pipaliya S."/>
            <person name="Dacks J."/>
            <person name="Roger A.J."/>
        </authorList>
    </citation>
    <scope>NUCLEOTIDE SEQUENCE</scope>
    <source>
        <strain evidence="4">Busselton2</strain>
    </source>
</reference>
<dbReference type="PROSITE" id="PS50097">
    <property type="entry name" value="BTB"/>
    <property type="match status" value="1"/>
</dbReference>
<dbReference type="Pfam" id="PF00651">
    <property type="entry name" value="BTB"/>
    <property type="match status" value="1"/>
</dbReference>
<evidence type="ECO:0000256" key="2">
    <source>
        <dbReference type="PROSITE-ProRule" id="PRU00235"/>
    </source>
</evidence>
<dbReference type="InterPro" id="IPR000210">
    <property type="entry name" value="BTB/POZ_dom"/>
</dbReference>
<comment type="caution">
    <text evidence="4">The sequence shown here is derived from an EMBL/GenBank/DDBJ whole genome shotgun (WGS) entry which is preliminary data.</text>
</comment>
<dbReference type="InterPro" id="IPR009091">
    <property type="entry name" value="RCC1/BLIP-II"/>
</dbReference>